<protein>
    <submittedName>
        <fullName evidence="7">ORF56</fullName>
    </submittedName>
</protein>
<keyword evidence="5" id="KW-0863">Zinc-finger</keyword>
<dbReference type="GeneID" id="65099405"/>
<evidence type="ECO:0000256" key="6">
    <source>
        <dbReference type="ARBA" id="ARBA00022833"/>
    </source>
</evidence>
<dbReference type="Proteomes" id="UP000134372">
    <property type="component" value="Segment"/>
</dbReference>
<dbReference type="GO" id="GO:0006260">
    <property type="term" value="P:DNA replication"/>
    <property type="evidence" value="ECO:0007669"/>
    <property type="project" value="UniProtKB-KW"/>
</dbReference>
<proteinExistence type="inferred from homology"/>
<keyword evidence="6" id="KW-0862">Zinc</keyword>
<keyword evidence="8" id="KW-1185">Reference proteome</keyword>
<keyword evidence="4" id="KW-0479">Metal-binding</keyword>
<evidence type="ECO:0000313" key="7">
    <source>
        <dbReference type="EMBL" id="AGY30738.1"/>
    </source>
</evidence>
<evidence type="ECO:0000256" key="1">
    <source>
        <dbReference type="ARBA" id="ARBA00022562"/>
    </source>
</evidence>
<keyword evidence="2" id="KW-0808">Transferase</keyword>
<reference evidence="7 8" key="1">
    <citation type="journal article" date="2013" name="J. Virol.">
        <title>Next-Generation Sequence Analysis of the Genome of RFHVMn, the Macaque Homolog of Kaposi's Sarcoma (KS)-Associated Herpesvirus, from a KS-Like Tumor of a Pig-Tailed Macaque.</title>
        <authorList>
            <person name="Bruce A.G."/>
            <person name="Ryan J.T."/>
            <person name="Thomas M.J."/>
            <person name="Peng X."/>
            <person name="Grundhoff A."/>
            <person name="Tsai C.C."/>
            <person name="Rose T.M."/>
        </authorList>
    </citation>
    <scope>NUCLEOTIDE SEQUENCE [LARGE SCALE GENOMIC DNA]</scope>
    <source>
        <strain evidence="7">RFHVMnM78114</strain>
    </source>
</reference>
<evidence type="ECO:0000256" key="4">
    <source>
        <dbReference type="ARBA" id="ARBA00022723"/>
    </source>
</evidence>
<organism evidence="7 8">
    <name type="scientific">Retroperitoneal fibromatosis-associated herpesvirus</name>
    <dbReference type="NCBI Taxonomy" id="111469"/>
    <lineage>
        <taxon>Viruses</taxon>
        <taxon>Duplodnaviria</taxon>
        <taxon>Heunggongvirae</taxon>
        <taxon>Peploviricota</taxon>
        <taxon>Herviviricetes</taxon>
        <taxon>Herpesvirales</taxon>
        <taxon>Orthoherpesviridae</taxon>
        <taxon>Gammaherpesvirinae</taxon>
        <taxon>Rhadinovirus</taxon>
        <taxon>Rhadinovirus macacinegamma8</taxon>
        <taxon>Macacine gammaherpesvirus 8</taxon>
    </lineage>
</organism>
<dbReference type="Pfam" id="PF03121">
    <property type="entry name" value="Herpes_UL52"/>
    <property type="match status" value="1"/>
</dbReference>
<evidence type="ECO:0000256" key="3">
    <source>
        <dbReference type="ARBA" id="ARBA00022705"/>
    </source>
</evidence>
<accession>U5NM72</accession>
<dbReference type="InterPro" id="IPR033685">
    <property type="entry name" value="HSV_PRIM"/>
</dbReference>
<keyword evidence="3" id="KW-0235">DNA replication</keyword>
<dbReference type="EMBL" id="KF703446">
    <property type="protein sequence ID" value="AGY30738.1"/>
    <property type="molecule type" value="Genomic_DNA"/>
</dbReference>
<name>U5NM72_9GAMA</name>
<evidence type="ECO:0000256" key="2">
    <source>
        <dbReference type="ARBA" id="ARBA00022679"/>
    </source>
</evidence>
<sequence>MAFLQNTTDVRVIFSTSGDTAEAITDVLTGTPGSVWFSSVLHDCLTATINTRRMTVGLCLPVKRPGSGPRCRPVLVLQLEPCNLLPFLGGRALSAHEVESMLIPECTHNLFEPMLELLGGAKNRDAGNEGSFQSRVFWVRAKFVSALRKLFKVTPSPYWMISAFGHQEAPFVLAASFYYFQEEVCTAETLGHLARLFSSNCGQTLASINSYEELGRLFDSSRFRSQVWEFSIYARKKLARDTLEMDAVDNTINEIRRGLLLSNQDLVHFVYLAFFQCLNARAFMKYCHRSAPSELSTMSTAPMLCQSLEGEFRTQVQAYYDRASYLSNYIEVNTFNTLLPPGYETQVLRGENGRYWCGQSQDVSSLIAAVNGHVPQLYLQEEFGGLLDMAAIAGSEGGQCKEGLLSSNMALPVYRCEFLSRQFFVMMGEDDLEHHWTRTVIHPPENAWRTLTDEDLTRRIYYYEASVSCPTLKQQLLLSRHEYFNPRLPVYRWVLDFDLPVTEPTRTFADIRDLCLALRCAILEILQILGPLDPHKHPVYFFKSACPPDDWYTESVGDVPFCRCHPKLGLRIISPFPDRVAVVGSEPMIALTDILNRVVKLDAELVRKYPAIHHNRGPFDTGIYHRGRSIRLPHCYKVGLVGELTRQLRLVVCHPEPTGRWRYMREAFTLSKLLHHAPGTGAGQNGHLVYRVRDINQNFLEHKTASYLPTTIPRIIKRLPHLLDGSLEHWLEFSVWGRAMEVISKFFPEDRISQFSGVTFVVGGDNLIQLKPRRGGNFLCINHNHKNRSKGVRIFLVLHAIKETEVIVTLMSQCFANKCNSNVPTAHFSFTVPVGMAT</sequence>
<dbReference type="RefSeq" id="YP_010084419.1">
    <property type="nucleotide sequence ID" value="NC_055135.1"/>
</dbReference>
<dbReference type="GO" id="GO:0039686">
    <property type="term" value="P:bidirectional double-stranded viral DNA replication"/>
    <property type="evidence" value="ECO:0007669"/>
    <property type="project" value="InterPro"/>
</dbReference>
<keyword evidence="1" id="KW-1048">Host nucleus</keyword>
<evidence type="ECO:0000256" key="5">
    <source>
        <dbReference type="ARBA" id="ARBA00022771"/>
    </source>
</evidence>
<dbReference type="GO" id="GO:0008270">
    <property type="term" value="F:zinc ion binding"/>
    <property type="evidence" value="ECO:0007669"/>
    <property type="project" value="UniProtKB-KW"/>
</dbReference>
<dbReference type="HAMAP" id="MF_04011">
    <property type="entry name" value="HSV_PRIM"/>
    <property type="match status" value="1"/>
</dbReference>
<dbReference type="GO" id="GO:0003899">
    <property type="term" value="F:DNA-directed RNA polymerase activity"/>
    <property type="evidence" value="ECO:0007669"/>
    <property type="project" value="InterPro"/>
</dbReference>
<evidence type="ECO:0000313" key="8">
    <source>
        <dbReference type="Proteomes" id="UP000134372"/>
    </source>
</evidence>
<dbReference type="KEGG" id="vg:65099405"/>